<proteinExistence type="inferred from homology"/>
<keyword evidence="2" id="KW-0479">Metal-binding</keyword>
<feature type="region of interest" description="Disordered" evidence="3">
    <location>
        <begin position="155"/>
        <end position="179"/>
    </location>
</feature>
<evidence type="ECO:0000256" key="1">
    <source>
        <dbReference type="ARBA" id="ARBA00010457"/>
    </source>
</evidence>
<keyword evidence="4" id="KW-0732">Signal</keyword>
<dbReference type="InterPro" id="IPR001424">
    <property type="entry name" value="SOD_Cu_Zn_dom"/>
</dbReference>
<feature type="region of interest" description="Disordered" evidence="3">
    <location>
        <begin position="77"/>
        <end position="113"/>
    </location>
</feature>
<feature type="signal peptide" evidence="4">
    <location>
        <begin position="1"/>
        <end position="23"/>
    </location>
</feature>
<accession>A0ABV7LUS1</accession>
<dbReference type="PROSITE" id="PS00087">
    <property type="entry name" value="SOD_CU_ZN_1"/>
    <property type="match status" value="1"/>
</dbReference>
<keyword evidence="2 6" id="KW-0560">Oxidoreductase</keyword>
<evidence type="ECO:0000256" key="3">
    <source>
        <dbReference type="SAM" id="MobiDB-lite"/>
    </source>
</evidence>
<dbReference type="CDD" id="cd00305">
    <property type="entry name" value="Cu-Zn_Superoxide_Dismutase"/>
    <property type="match status" value="1"/>
</dbReference>
<sequence length="179" mass="18459">MRNAIFLGSVATSLLLAAVVAHADESREVEIHKVSADGVEEQIGSVTLEDSEYGLLLTPELSDLPLGPHGFHVHENPSCEPAEDDSGEMTAAKAAGGHFDPDETGSHAGPYGDGHLGDLPLLVVNEDGEATTPVLAPRLSVDDLDGRSLMIHEGGDNYADDPEPLGGGGSRVACGVVSS</sequence>
<evidence type="ECO:0000256" key="4">
    <source>
        <dbReference type="SAM" id="SignalP"/>
    </source>
</evidence>
<feature type="chain" id="PRO_5045180127" description="Superoxide dismutase [Cu-Zn]" evidence="4">
    <location>
        <begin position="24"/>
        <end position="179"/>
    </location>
</feature>
<evidence type="ECO:0000259" key="5">
    <source>
        <dbReference type="Pfam" id="PF00080"/>
    </source>
</evidence>
<evidence type="ECO:0000313" key="7">
    <source>
        <dbReference type="Proteomes" id="UP001595579"/>
    </source>
</evidence>
<comment type="cofactor">
    <cofactor evidence="2">
        <name>Zn(2+)</name>
        <dbReference type="ChEBI" id="CHEBI:29105"/>
    </cofactor>
    <text evidence="2">Binds 1 zinc ion per subunit.</text>
</comment>
<evidence type="ECO:0000256" key="2">
    <source>
        <dbReference type="RuleBase" id="RU000393"/>
    </source>
</evidence>
<dbReference type="PROSITE" id="PS00332">
    <property type="entry name" value="SOD_CU_ZN_2"/>
    <property type="match status" value="1"/>
</dbReference>
<dbReference type="EMBL" id="JBHRUG010000047">
    <property type="protein sequence ID" value="MFC3285814.1"/>
    <property type="molecule type" value="Genomic_DNA"/>
</dbReference>
<gene>
    <name evidence="6" type="primary">sodC</name>
    <name evidence="6" type="ORF">ACFOEV_19630</name>
</gene>
<name>A0ABV7LUS1_9GAMM</name>
<comment type="cofactor">
    <cofactor evidence="2">
        <name>Cu cation</name>
        <dbReference type="ChEBI" id="CHEBI:23378"/>
    </cofactor>
    <text evidence="2">Binds 1 copper ion per subunit.</text>
</comment>
<dbReference type="SUPFAM" id="SSF49329">
    <property type="entry name" value="Cu,Zn superoxide dismutase-like"/>
    <property type="match status" value="1"/>
</dbReference>
<comment type="catalytic activity">
    <reaction evidence="2">
        <text>2 superoxide + 2 H(+) = H2O2 + O2</text>
        <dbReference type="Rhea" id="RHEA:20696"/>
        <dbReference type="ChEBI" id="CHEBI:15378"/>
        <dbReference type="ChEBI" id="CHEBI:15379"/>
        <dbReference type="ChEBI" id="CHEBI:16240"/>
        <dbReference type="ChEBI" id="CHEBI:18421"/>
        <dbReference type="EC" id="1.15.1.1"/>
    </reaction>
</comment>
<dbReference type="InterPro" id="IPR018152">
    <property type="entry name" value="SOD_Cu/Zn_BS"/>
</dbReference>
<dbReference type="Pfam" id="PF00080">
    <property type="entry name" value="Sod_Cu"/>
    <property type="match status" value="1"/>
</dbReference>
<keyword evidence="2" id="KW-0862">Zinc</keyword>
<dbReference type="InterPro" id="IPR036423">
    <property type="entry name" value="SOD-like_Cu/Zn_dom_sf"/>
</dbReference>
<dbReference type="EC" id="1.15.1.1" evidence="2"/>
<evidence type="ECO:0000313" key="6">
    <source>
        <dbReference type="EMBL" id="MFC3285814.1"/>
    </source>
</evidence>
<keyword evidence="7" id="KW-1185">Reference proteome</keyword>
<dbReference type="PANTHER" id="PTHR10003">
    <property type="entry name" value="SUPEROXIDE DISMUTASE CU-ZN -RELATED"/>
    <property type="match status" value="1"/>
</dbReference>
<organism evidence="6 7">
    <name type="scientific">Litchfieldella rifensis</name>
    <dbReference type="NCBI Taxonomy" id="762643"/>
    <lineage>
        <taxon>Bacteria</taxon>
        <taxon>Pseudomonadati</taxon>
        <taxon>Pseudomonadota</taxon>
        <taxon>Gammaproteobacteria</taxon>
        <taxon>Oceanospirillales</taxon>
        <taxon>Halomonadaceae</taxon>
        <taxon>Litchfieldella</taxon>
    </lineage>
</organism>
<comment type="similarity">
    <text evidence="1 2">Belongs to the Cu-Zn superoxide dismutase family.</text>
</comment>
<comment type="caution">
    <text evidence="6">The sequence shown here is derived from an EMBL/GenBank/DDBJ whole genome shotgun (WGS) entry which is preliminary data.</text>
</comment>
<dbReference type="GO" id="GO:0004784">
    <property type="term" value="F:superoxide dismutase activity"/>
    <property type="evidence" value="ECO:0007669"/>
    <property type="project" value="UniProtKB-EC"/>
</dbReference>
<dbReference type="Proteomes" id="UP001595579">
    <property type="component" value="Unassembled WGS sequence"/>
</dbReference>
<reference evidence="7" key="1">
    <citation type="journal article" date="2019" name="Int. J. Syst. Evol. Microbiol.">
        <title>The Global Catalogue of Microorganisms (GCM) 10K type strain sequencing project: providing services to taxonomists for standard genome sequencing and annotation.</title>
        <authorList>
            <consortium name="The Broad Institute Genomics Platform"/>
            <consortium name="The Broad Institute Genome Sequencing Center for Infectious Disease"/>
            <person name="Wu L."/>
            <person name="Ma J."/>
        </authorList>
    </citation>
    <scope>NUCLEOTIDE SEQUENCE [LARGE SCALE GENOMIC DNA]</scope>
    <source>
        <strain evidence="7">CECT 7698</strain>
    </source>
</reference>
<dbReference type="NCBIfam" id="NF007628">
    <property type="entry name" value="PRK10290.1"/>
    <property type="match status" value="1"/>
</dbReference>
<dbReference type="InterPro" id="IPR024134">
    <property type="entry name" value="SOD_Cu/Zn_/chaperone"/>
</dbReference>
<comment type="function">
    <text evidence="2">Destroys radicals which are normally produced within the cells and which are toxic to biological systems.</text>
</comment>
<protein>
    <recommendedName>
        <fullName evidence="2">Superoxide dismutase [Cu-Zn]</fullName>
        <ecNumber evidence="2">1.15.1.1</ecNumber>
    </recommendedName>
</protein>
<keyword evidence="2" id="KW-0186">Copper</keyword>
<feature type="domain" description="Superoxide dismutase copper/zinc binding" evidence="5">
    <location>
        <begin position="44"/>
        <end position="177"/>
    </location>
</feature>
<dbReference type="RefSeq" id="WP_386776585.1">
    <property type="nucleotide sequence ID" value="NZ_JBHRUG010000047.1"/>
</dbReference>
<dbReference type="Gene3D" id="2.60.40.200">
    <property type="entry name" value="Superoxide dismutase, copper/zinc binding domain"/>
    <property type="match status" value="1"/>
</dbReference>